<dbReference type="Pfam" id="PF07077">
    <property type="entry name" value="DUF1345"/>
    <property type="match status" value="1"/>
</dbReference>
<reference evidence="3" key="1">
    <citation type="submission" date="2017-06" db="EMBL/GenBank/DDBJ databases">
        <authorList>
            <person name="Varghese N."/>
            <person name="Submissions S."/>
        </authorList>
    </citation>
    <scope>NUCLEOTIDE SEQUENCE [LARGE SCALE GENOMIC DNA]</scope>
    <source>
        <strain evidence="3">DSM 45423</strain>
    </source>
</reference>
<feature type="transmembrane region" description="Helical" evidence="1">
    <location>
        <begin position="107"/>
        <end position="128"/>
    </location>
</feature>
<evidence type="ECO:0000256" key="1">
    <source>
        <dbReference type="SAM" id="Phobius"/>
    </source>
</evidence>
<gene>
    <name evidence="2" type="ORF">SAMN04488107_1549</name>
</gene>
<keyword evidence="1" id="KW-0472">Membrane</keyword>
<keyword evidence="1" id="KW-0812">Transmembrane</keyword>
<feature type="transmembrane region" description="Helical" evidence="1">
    <location>
        <begin position="12"/>
        <end position="30"/>
    </location>
</feature>
<dbReference type="RefSeq" id="WP_217897228.1">
    <property type="nucleotide sequence ID" value="NZ_FZOH01000002.1"/>
</dbReference>
<evidence type="ECO:0000313" key="3">
    <source>
        <dbReference type="Proteomes" id="UP000198386"/>
    </source>
</evidence>
<dbReference type="AlphaFoldDB" id="A0A239C3F9"/>
<proteinExistence type="predicted"/>
<name>A0A239C3F9_9ACTN</name>
<dbReference type="InterPro" id="IPR009781">
    <property type="entry name" value="DUF1345"/>
</dbReference>
<protein>
    <submittedName>
        <fullName evidence="2">Uncharacterized membrane protein</fullName>
    </submittedName>
</protein>
<organism evidence="2 3">
    <name type="scientific">Geodermatophilus saharensis</name>
    <dbReference type="NCBI Taxonomy" id="1137994"/>
    <lineage>
        <taxon>Bacteria</taxon>
        <taxon>Bacillati</taxon>
        <taxon>Actinomycetota</taxon>
        <taxon>Actinomycetes</taxon>
        <taxon>Geodermatophilales</taxon>
        <taxon>Geodermatophilaceae</taxon>
        <taxon>Geodermatophilus</taxon>
    </lineage>
</organism>
<dbReference type="Proteomes" id="UP000198386">
    <property type="component" value="Unassembled WGS sequence"/>
</dbReference>
<keyword evidence="1" id="KW-1133">Transmembrane helix</keyword>
<sequence length="212" mass="22086">MRLVGSARGEALVAVALGVAVAVTVGWVRSPALGLMLGWDTVAALYTGWLVLGLLRRDAPSTAQRATTTDLNRVTTDVILLVAAIASLAVVAVVLARADQGSGSGELARVVLGVASVVLSWALVHTLYTLRYAALYYAEPVGGIDFTGAEAPTYRDFAYLAFTVGMTFQVSDTTLQSAALRSTALRHALLSYLFGTGILATTINLVASLRGG</sequence>
<accession>A0A239C3F9</accession>
<dbReference type="EMBL" id="FZOH01000002">
    <property type="protein sequence ID" value="SNS13903.1"/>
    <property type="molecule type" value="Genomic_DNA"/>
</dbReference>
<evidence type="ECO:0000313" key="2">
    <source>
        <dbReference type="EMBL" id="SNS13903.1"/>
    </source>
</evidence>
<feature type="transmembrane region" description="Helical" evidence="1">
    <location>
        <begin position="36"/>
        <end position="55"/>
    </location>
</feature>
<feature type="transmembrane region" description="Helical" evidence="1">
    <location>
        <begin position="76"/>
        <end position="95"/>
    </location>
</feature>
<feature type="transmembrane region" description="Helical" evidence="1">
    <location>
        <begin position="189"/>
        <end position="209"/>
    </location>
</feature>
<keyword evidence="3" id="KW-1185">Reference proteome</keyword>